<dbReference type="VEuPathDB" id="FungiDB:FOZG_01481"/>
<sequence>MAEPRTIRWGILATGGIVKTFGRDLSVNPRTRSVTDIRHELVAVASSSSKSRAEELLQYCGAPIYAKAYGSYAELIEDPDVEVIYIATPHSHHYQNAMLCLEAGKNVLCEKAFTVDAKQAIKLAEKAREKKLLLMEGLWTRYFPLSLYVCEVIESGRIGPVERVLAEHSLPYAGGF</sequence>
<dbReference type="Gene3D" id="3.40.50.720">
    <property type="entry name" value="NAD(P)-binding Rossmann-like Domain"/>
    <property type="match status" value="1"/>
</dbReference>
<comment type="catalytic activity">
    <reaction evidence="5">
        <text>D-xylose + NADP(+) = D-xylono-1,5-lactone + NADPH + H(+)</text>
        <dbReference type="Rhea" id="RHEA:22000"/>
        <dbReference type="ChEBI" id="CHEBI:15378"/>
        <dbReference type="ChEBI" id="CHEBI:15867"/>
        <dbReference type="ChEBI" id="CHEBI:53455"/>
        <dbReference type="ChEBI" id="CHEBI:57783"/>
        <dbReference type="ChEBI" id="CHEBI:58349"/>
        <dbReference type="EC" id="1.1.1.179"/>
    </reaction>
</comment>
<dbReference type="InterPro" id="IPR050984">
    <property type="entry name" value="Gfo/Idh/MocA_domain"/>
</dbReference>
<dbReference type="VEuPathDB" id="FungiDB:FOXG_00747"/>
<dbReference type="Pfam" id="PF01408">
    <property type="entry name" value="GFO_IDH_MocA"/>
    <property type="match status" value="1"/>
</dbReference>
<evidence type="ECO:0000256" key="1">
    <source>
        <dbReference type="ARBA" id="ARBA00010928"/>
    </source>
</evidence>
<accession>A0A2H3SWY1</accession>
<evidence type="ECO:0000313" key="7">
    <source>
        <dbReference type="EMBL" id="SCO76954.1"/>
    </source>
</evidence>
<dbReference type="AlphaFoldDB" id="A0A2H3SWY1"/>
<dbReference type="EMBL" id="FMJY01000001">
    <property type="protein sequence ID" value="SCO76954.1"/>
    <property type="molecule type" value="Genomic_DNA"/>
</dbReference>
<dbReference type="Proteomes" id="UP000219369">
    <property type="component" value="Unassembled WGS sequence"/>
</dbReference>
<gene>
    <name evidence="7" type="ORF">FRV6_01166</name>
</gene>
<name>A0A2H3SWY1_FUSOX</name>
<dbReference type="InterPro" id="IPR000683">
    <property type="entry name" value="Gfo/Idh/MocA-like_OxRdtase_N"/>
</dbReference>
<dbReference type="VEuPathDB" id="FungiDB:FOC4_g10014733"/>
<dbReference type="OrthoDB" id="2129491at2759"/>
<evidence type="ECO:0000256" key="4">
    <source>
        <dbReference type="ARBA" id="ARBA00042988"/>
    </source>
</evidence>
<dbReference type="GO" id="GO:0000166">
    <property type="term" value="F:nucleotide binding"/>
    <property type="evidence" value="ECO:0007669"/>
    <property type="project" value="InterPro"/>
</dbReference>
<keyword evidence="2" id="KW-0560">Oxidoreductase</keyword>
<comment type="similarity">
    <text evidence="1">Belongs to the Gfo/Idh/MocA family.</text>
</comment>
<protein>
    <recommendedName>
        <fullName evidence="3">D-xylose 1-dehydrogenase (NADP(+), D-xylono-1,5-lactone-forming)</fullName>
        <ecNumber evidence="3">1.1.1.179</ecNumber>
    </recommendedName>
    <alternativeName>
        <fullName evidence="4">D-xylose-NADP dehydrogenase</fullName>
    </alternativeName>
</protein>
<evidence type="ECO:0000313" key="8">
    <source>
        <dbReference type="Proteomes" id="UP000219369"/>
    </source>
</evidence>
<dbReference type="PANTHER" id="PTHR22604">
    <property type="entry name" value="OXIDOREDUCTASES"/>
    <property type="match status" value="1"/>
</dbReference>
<feature type="domain" description="Gfo/Idh/MocA-like oxidoreductase N-terminal" evidence="6">
    <location>
        <begin position="7"/>
        <end position="137"/>
    </location>
</feature>
<dbReference type="VEuPathDB" id="FungiDB:FOC1_g10016051"/>
<dbReference type="GO" id="GO:0047837">
    <property type="term" value="F:D-xylose 1-dehydrogenase (NADP+) activity"/>
    <property type="evidence" value="ECO:0007669"/>
    <property type="project" value="UniProtKB-EC"/>
</dbReference>
<dbReference type="SUPFAM" id="SSF51735">
    <property type="entry name" value="NAD(P)-binding Rossmann-fold domains"/>
    <property type="match status" value="1"/>
</dbReference>
<dbReference type="VEuPathDB" id="FungiDB:HZS61_001126"/>
<proteinExistence type="inferred from homology"/>
<evidence type="ECO:0000256" key="5">
    <source>
        <dbReference type="ARBA" id="ARBA00049233"/>
    </source>
</evidence>
<dbReference type="VEuPathDB" id="FungiDB:FOIG_01285"/>
<dbReference type="PANTHER" id="PTHR22604:SF115">
    <property type="entry name" value="DIHYDRODIOL DEHYDROGENASE, PUTATIVE (AFU_ORTHOLOGUE AFUA_1G07520)-RELATED"/>
    <property type="match status" value="1"/>
</dbReference>
<evidence type="ECO:0000259" key="6">
    <source>
        <dbReference type="Pfam" id="PF01408"/>
    </source>
</evidence>
<dbReference type="EC" id="1.1.1.179" evidence="3"/>
<evidence type="ECO:0000256" key="2">
    <source>
        <dbReference type="ARBA" id="ARBA00023002"/>
    </source>
</evidence>
<dbReference type="VEuPathDB" id="FungiDB:FOMG_01492"/>
<organism evidence="7 8">
    <name type="scientific">Fusarium oxysporum</name>
    <name type="common">Fusarium vascular wilt</name>
    <dbReference type="NCBI Taxonomy" id="5507"/>
    <lineage>
        <taxon>Eukaryota</taxon>
        <taxon>Fungi</taxon>
        <taxon>Dikarya</taxon>
        <taxon>Ascomycota</taxon>
        <taxon>Pezizomycotina</taxon>
        <taxon>Sordariomycetes</taxon>
        <taxon>Hypocreomycetidae</taxon>
        <taxon>Hypocreales</taxon>
        <taxon>Nectriaceae</taxon>
        <taxon>Fusarium</taxon>
        <taxon>Fusarium oxysporum species complex</taxon>
    </lineage>
</organism>
<evidence type="ECO:0000256" key="3">
    <source>
        <dbReference type="ARBA" id="ARBA00038984"/>
    </source>
</evidence>
<reference evidence="8" key="1">
    <citation type="submission" date="2016-09" db="EMBL/GenBank/DDBJ databases">
        <authorList>
            <person name="Guldener U."/>
        </authorList>
    </citation>
    <scope>NUCLEOTIDE SEQUENCE [LARGE SCALE GENOMIC DNA]</scope>
    <source>
        <strain evidence="8">V64-1</strain>
    </source>
</reference>
<dbReference type="InterPro" id="IPR036291">
    <property type="entry name" value="NAD(P)-bd_dom_sf"/>
</dbReference>